<dbReference type="GO" id="GO:0000287">
    <property type="term" value="F:magnesium ion binding"/>
    <property type="evidence" value="ECO:0007669"/>
    <property type="project" value="InterPro"/>
</dbReference>
<comment type="caution">
    <text evidence="7">The sequence shown here is derived from an EMBL/GenBank/DDBJ whole genome shotgun (WGS) entry which is preliminary data.</text>
</comment>
<dbReference type="Proteomes" id="UP000183245">
    <property type="component" value="Unassembled WGS sequence"/>
</dbReference>
<evidence type="ECO:0000313" key="7">
    <source>
        <dbReference type="EMBL" id="OIP96484.1"/>
    </source>
</evidence>
<name>A0A1J5IHE2_9BACT</name>
<dbReference type="SUPFAM" id="SSF51283">
    <property type="entry name" value="dUTPase-like"/>
    <property type="match status" value="1"/>
</dbReference>
<comment type="catalytic activity">
    <reaction evidence="5">
        <text>dUTP + H2O = dUMP + diphosphate + H(+)</text>
        <dbReference type="Rhea" id="RHEA:10248"/>
        <dbReference type="ChEBI" id="CHEBI:15377"/>
        <dbReference type="ChEBI" id="CHEBI:15378"/>
        <dbReference type="ChEBI" id="CHEBI:33019"/>
        <dbReference type="ChEBI" id="CHEBI:61555"/>
        <dbReference type="ChEBI" id="CHEBI:246422"/>
        <dbReference type="EC" id="3.6.1.23"/>
    </reaction>
</comment>
<dbReference type="NCBIfam" id="TIGR00576">
    <property type="entry name" value="dut"/>
    <property type="match status" value="1"/>
</dbReference>
<reference evidence="7 8" key="1">
    <citation type="journal article" date="2016" name="Environ. Microbiol.">
        <title>Genomic resolution of a cold subsurface aquifer community provides metabolic insights for novel microbes adapted to high CO concentrations.</title>
        <authorList>
            <person name="Probst A.J."/>
            <person name="Castelle C.J."/>
            <person name="Singh A."/>
            <person name="Brown C.T."/>
            <person name="Anantharaman K."/>
            <person name="Sharon I."/>
            <person name="Hug L.A."/>
            <person name="Burstein D."/>
            <person name="Emerson J.B."/>
            <person name="Thomas B.C."/>
            <person name="Banfield J.F."/>
        </authorList>
    </citation>
    <scope>NUCLEOTIDE SEQUENCE [LARGE SCALE GENOMIC DNA]</scope>
    <source>
        <strain evidence="7">CG2_30_54_11</strain>
    </source>
</reference>
<evidence type="ECO:0000256" key="4">
    <source>
        <dbReference type="ARBA" id="ARBA00023080"/>
    </source>
</evidence>
<dbReference type="GO" id="GO:0006226">
    <property type="term" value="P:dUMP biosynthetic process"/>
    <property type="evidence" value="ECO:0007669"/>
    <property type="project" value="InterPro"/>
</dbReference>
<dbReference type="EMBL" id="MNZT01000084">
    <property type="protein sequence ID" value="OIP96484.1"/>
    <property type="molecule type" value="Genomic_DNA"/>
</dbReference>
<dbReference type="EC" id="3.6.1.23" evidence="2"/>
<sequence length="142" mass="15409">MPGVSLKVKRLYDDSLIPRYAHLGDAGLDVFSHETVQLEPGERRVIGLGFSAEFPEGYVALVWDRGSTAIKSGIRSLAGVIDSGYRGEWRIVILNVGNSPVQIQQGDKIAQVLIQPVERVDVTVSDDLAASERGEQWCGSTG</sequence>
<evidence type="ECO:0000259" key="6">
    <source>
        <dbReference type="Pfam" id="PF00692"/>
    </source>
</evidence>
<evidence type="ECO:0000256" key="5">
    <source>
        <dbReference type="ARBA" id="ARBA00047686"/>
    </source>
</evidence>
<dbReference type="PANTHER" id="PTHR11241">
    <property type="entry name" value="DEOXYURIDINE 5'-TRIPHOSPHATE NUCLEOTIDOHYDROLASE"/>
    <property type="match status" value="1"/>
</dbReference>
<dbReference type="PANTHER" id="PTHR11241:SF0">
    <property type="entry name" value="DEOXYURIDINE 5'-TRIPHOSPHATE NUCLEOTIDOHYDROLASE"/>
    <property type="match status" value="1"/>
</dbReference>
<evidence type="ECO:0000256" key="1">
    <source>
        <dbReference type="ARBA" id="ARBA00006581"/>
    </source>
</evidence>
<dbReference type="Pfam" id="PF00692">
    <property type="entry name" value="dUTPase"/>
    <property type="match status" value="1"/>
</dbReference>
<gene>
    <name evidence="7" type="ORF">AUK40_04945</name>
</gene>
<comment type="similarity">
    <text evidence="1">Belongs to the dUTPase family.</text>
</comment>
<dbReference type="InterPro" id="IPR029054">
    <property type="entry name" value="dUTPase-like"/>
</dbReference>
<dbReference type="GO" id="GO:0004170">
    <property type="term" value="F:dUTP diphosphatase activity"/>
    <property type="evidence" value="ECO:0007669"/>
    <property type="project" value="UniProtKB-EC"/>
</dbReference>
<dbReference type="GO" id="GO:0046081">
    <property type="term" value="P:dUTP catabolic process"/>
    <property type="evidence" value="ECO:0007669"/>
    <property type="project" value="InterPro"/>
</dbReference>
<keyword evidence="3" id="KW-0378">Hydrolase</keyword>
<dbReference type="AlphaFoldDB" id="A0A1J5IHE2"/>
<evidence type="ECO:0000256" key="3">
    <source>
        <dbReference type="ARBA" id="ARBA00022801"/>
    </source>
</evidence>
<protein>
    <recommendedName>
        <fullName evidence="2">dUTP diphosphatase</fullName>
        <ecNumber evidence="2">3.6.1.23</ecNumber>
    </recommendedName>
</protein>
<evidence type="ECO:0000256" key="2">
    <source>
        <dbReference type="ARBA" id="ARBA00012379"/>
    </source>
</evidence>
<dbReference type="Gene3D" id="2.70.40.10">
    <property type="match status" value="1"/>
</dbReference>
<dbReference type="InterPro" id="IPR036157">
    <property type="entry name" value="dUTPase-like_sf"/>
</dbReference>
<proteinExistence type="inferred from homology"/>
<evidence type="ECO:0000313" key="8">
    <source>
        <dbReference type="Proteomes" id="UP000183245"/>
    </source>
</evidence>
<organism evidence="7 8">
    <name type="scientific">Candidatus Wirthbacteria bacterium CG2_30_54_11</name>
    <dbReference type="NCBI Taxonomy" id="1817892"/>
    <lineage>
        <taxon>Bacteria</taxon>
        <taxon>Candidatus Wirthbacteria</taxon>
    </lineage>
</organism>
<dbReference type="NCBIfam" id="NF001862">
    <property type="entry name" value="PRK00601.1"/>
    <property type="match status" value="1"/>
</dbReference>
<keyword evidence="4" id="KW-0546">Nucleotide metabolism</keyword>
<dbReference type="CDD" id="cd07557">
    <property type="entry name" value="trimeric_dUTPase"/>
    <property type="match status" value="1"/>
</dbReference>
<dbReference type="STRING" id="1817892.AUK40_04945"/>
<feature type="domain" description="dUTPase-like" evidence="6">
    <location>
        <begin position="17"/>
        <end position="142"/>
    </location>
</feature>
<accession>A0A1J5IHE2</accession>
<dbReference type="InterPro" id="IPR008181">
    <property type="entry name" value="dUTPase"/>
</dbReference>
<dbReference type="InterPro" id="IPR033704">
    <property type="entry name" value="dUTPase_trimeric"/>
</dbReference>